<feature type="compositionally biased region" description="Polar residues" evidence="1">
    <location>
        <begin position="801"/>
        <end position="810"/>
    </location>
</feature>
<accession>A0A6G1H9L2</accession>
<dbReference type="AlphaFoldDB" id="A0A6G1H9L2"/>
<dbReference type="Proteomes" id="UP000800041">
    <property type="component" value="Unassembled WGS sequence"/>
</dbReference>
<dbReference type="OrthoDB" id="5423516at2759"/>
<proteinExistence type="predicted"/>
<feature type="compositionally biased region" description="Basic and acidic residues" evidence="1">
    <location>
        <begin position="763"/>
        <end position="775"/>
    </location>
</feature>
<feature type="compositionally biased region" description="Basic and acidic residues" evidence="1">
    <location>
        <begin position="945"/>
        <end position="958"/>
    </location>
</feature>
<dbReference type="EMBL" id="ML977144">
    <property type="protein sequence ID" value="KAF1989699.1"/>
    <property type="molecule type" value="Genomic_DNA"/>
</dbReference>
<organism evidence="2 3">
    <name type="scientific">Aulographum hederae CBS 113979</name>
    <dbReference type="NCBI Taxonomy" id="1176131"/>
    <lineage>
        <taxon>Eukaryota</taxon>
        <taxon>Fungi</taxon>
        <taxon>Dikarya</taxon>
        <taxon>Ascomycota</taxon>
        <taxon>Pezizomycotina</taxon>
        <taxon>Dothideomycetes</taxon>
        <taxon>Pleosporomycetidae</taxon>
        <taxon>Aulographales</taxon>
        <taxon>Aulographaceae</taxon>
    </lineage>
</organism>
<feature type="compositionally biased region" description="Polar residues" evidence="1">
    <location>
        <begin position="432"/>
        <end position="458"/>
    </location>
</feature>
<feature type="compositionally biased region" description="Basic and acidic residues" evidence="1">
    <location>
        <begin position="657"/>
        <end position="701"/>
    </location>
</feature>
<gene>
    <name evidence="2" type="ORF">K402DRAFT_261794</name>
</gene>
<feature type="compositionally biased region" description="Basic and acidic residues" evidence="1">
    <location>
        <begin position="269"/>
        <end position="278"/>
    </location>
</feature>
<feature type="compositionally biased region" description="Polar residues" evidence="1">
    <location>
        <begin position="520"/>
        <end position="529"/>
    </location>
</feature>
<feature type="compositionally biased region" description="Polar residues" evidence="1">
    <location>
        <begin position="149"/>
        <end position="158"/>
    </location>
</feature>
<feature type="compositionally biased region" description="Basic and acidic residues" evidence="1">
    <location>
        <begin position="995"/>
        <end position="1020"/>
    </location>
</feature>
<feature type="compositionally biased region" description="Polar residues" evidence="1">
    <location>
        <begin position="207"/>
        <end position="250"/>
    </location>
</feature>
<feature type="compositionally biased region" description="Basic and acidic residues" evidence="1">
    <location>
        <begin position="858"/>
        <end position="879"/>
    </location>
</feature>
<feature type="compositionally biased region" description="Basic and acidic residues" evidence="1">
    <location>
        <begin position="95"/>
        <end position="112"/>
    </location>
</feature>
<evidence type="ECO:0000313" key="3">
    <source>
        <dbReference type="Proteomes" id="UP000800041"/>
    </source>
</evidence>
<feature type="compositionally biased region" description="Basic and acidic residues" evidence="1">
    <location>
        <begin position="911"/>
        <end position="935"/>
    </location>
</feature>
<feature type="compositionally biased region" description="Polar residues" evidence="1">
    <location>
        <begin position="841"/>
        <end position="857"/>
    </location>
</feature>
<name>A0A6G1H9L2_9PEZI</name>
<keyword evidence="3" id="KW-1185">Reference proteome</keyword>
<feature type="compositionally biased region" description="Basic residues" evidence="1">
    <location>
        <begin position="623"/>
        <end position="632"/>
    </location>
</feature>
<feature type="compositionally biased region" description="Basic and acidic residues" evidence="1">
    <location>
        <begin position="531"/>
        <end position="584"/>
    </location>
</feature>
<feature type="compositionally biased region" description="Polar residues" evidence="1">
    <location>
        <begin position="408"/>
        <end position="417"/>
    </location>
</feature>
<feature type="compositionally biased region" description="Basic and acidic residues" evidence="1">
    <location>
        <begin position="1035"/>
        <end position="1077"/>
    </location>
</feature>
<protein>
    <submittedName>
        <fullName evidence="2">Uncharacterized protein</fullName>
    </submittedName>
</protein>
<evidence type="ECO:0000313" key="2">
    <source>
        <dbReference type="EMBL" id="KAF1989699.1"/>
    </source>
</evidence>
<feature type="region of interest" description="Disordered" evidence="1">
    <location>
        <begin position="391"/>
        <end position="1105"/>
    </location>
</feature>
<feature type="compositionally biased region" description="Basic and acidic residues" evidence="1">
    <location>
        <begin position="721"/>
        <end position="731"/>
    </location>
</feature>
<reference evidence="2" key="1">
    <citation type="journal article" date="2020" name="Stud. Mycol.">
        <title>101 Dothideomycetes genomes: a test case for predicting lifestyles and emergence of pathogens.</title>
        <authorList>
            <person name="Haridas S."/>
            <person name="Albert R."/>
            <person name="Binder M."/>
            <person name="Bloem J."/>
            <person name="Labutti K."/>
            <person name="Salamov A."/>
            <person name="Andreopoulos B."/>
            <person name="Baker S."/>
            <person name="Barry K."/>
            <person name="Bills G."/>
            <person name="Bluhm B."/>
            <person name="Cannon C."/>
            <person name="Castanera R."/>
            <person name="Culley D."/>
            <person name="Daum C."/>
            <person name="Ezra D."/>
            <person name="Gonzalez J."/>
            <person name="Henrissat B."/>
            <person name="Kuo A."/>
            <person name="Liang C."/>
            <person name="Lipzen A."/>
            <person name="Lutzoni F."/>
            <person name="Magnuson J."/>
            <person name="Mondo S."/>
            <person name="Nolan M."/>
            <person name="Ohm R."/>
            <person name="Pangilinan J."/>
            <person name="Park H.-J."/>
            <person name="Ramirez L."/>
            <person name="Alfaro M."/>
            <person name="Sun H."/>
            <person name="Tritt A."/>
            <person name="Yoshinaga Y."/>
            <person name="Zwiers L.-H."/>
            <person name="Turgeon B."/>
            <person name="Goodwin S."/>
            <person name="Spatafora J."/>
            <person name="Crous P."/>
            <person name="Grigoriev I."/>
        </authorList>
    </citation>
    <scope>NUCLEOTIDE SEQUENCE</scope>
    <source>
        <strain evidence="2">CBS 113979</strain>
    </source>
</reference>
<feature type="compositionally biased region" description="Basic and acidic residues" evidence="1">
    <location>
        <begin position="459"/>
        <end position="474"/>
    </location>
</feature>
<feature type="compositionally biased region" description="Basic and acidic residues" evidence="1">
    <location>
        <begin position="128"/>
        <end position="148"/>
    </location>
</feature>
<evidence type="ECO:0000256" key="1">
    <source>
        <dbReference type="SAM" id="MobiDB-lite"/>
    </source>
</evidence>
<sequence length="1105" mass="119530">MKCDKDWCHDCKRSGKVCHVKRCEVRDGKEFSSPKVESSEESVDITCDGCGKNLNNEKFGHCARCDKDWCHHCKFANKVCHVKTCEVWDGKELSGNADKRKNRGEPGGKKGEIPGAWPEKSSQSKTKSHSEKKQNRSKDAKSRWDDKSQGQGESNSGGDWNKATDNEGGNTWGEDDNQTSGGGYWANKAAEKKTDGEADFTWDGPDQTGNDDTWNQTSRNNWNDEPNFETNSAQGSTSFKNKTSAPNRVDTTIKPYWSAWNTPGASSAVDERAGRTSRDNSPPRARGSRANMLWIAPEDPLYAIPEDLAAEKGVEHQVRPGRGAEYTHRVAKPSYLDTMDRPYAVFRFKYRSKAMLEKILGKPVEETEVDLHSLSKEQLIQELLQAKKAKANAGDGAQDDKGGASGGTNTSPATSAWGQKGVDTKTDKSWSWKGNKSSANAQNAPSRGTSKQATNTEKTPPHEKSYKPRKEEKTSVPGSEKAWDGFQTNEESADFQDAKETMEEETEGNAVAPIPEEHTAQASETSANPKNAKESSIPEKQKEKETPVSPKESKDVEDKNGTPAQEKKTPISPKKSKEFKDEKGTPTYEAESVVSPNDSKDAAAQEEDAEAEFERATKGMNKSQKKKWKAKQKATAALKPAAKKDKHVPAEEQPTSVEEKPAPADEKPAPADEKSAPADEKPALADEKPAPTDEKPVHANEEPSPVEEAVVTKAVIDEEDKPANVEAKESSTKGNVAPVSVDDAAKPEKKSIPYGFSFGTTKSKGESVKKVDDIKATSAGDSKSTKTEVKSGFPWPGKLTSPWSNSSSAGDSKPADVDNKAISASDTKPADSKAKVGLSGNGKSVSPWTKISSTGDSKSADTDNKAISARDSKSVDTKAKASSSWDKTSAGAWTKHPTPKDSESAAIDNESFPKGDSKCEDTDAKATSAGDDKSADTNNKATATEGDKPIDADTKEDTTVGEEFWNSGAFVSKKQKRKANKAANKSGGGGPPGKEVVEAKNESDGEKTEKHPPADPVDHNKLKKKVSFSASTKSGDGKTKTAKEVGEPVVENTKDTKEPIVEPPEEVKEPVVDTKDDSDGENNDWATTNSKKSKKNKKKNKILHF</sequence>
<feature type="region of interest" description="Disordered" evidence="1">
    <location>
        <begin position="95"/>
        <end position="290"/>
    </location>
</feature>
<feature type="compositionally biased region" description="Basic residues" evidence="1">
    <location>
        <begin position="1091"/>
        <end position="1105"/>
    </location>
</feature>